<dbReference type="Proteomes" id="UP000024329">
    <property type="component" value="Unassembled WGS sequence"/>
</dbReference>
<accession>A0A031JWG3</accession>
<evidence type="ECO:0000256" key="1">
    <source>
        <dbReference type="SAM" id="MobiDB-lite"/>
    </source>
</evidence>
<reference evidence="2 3" key="1">
    <citation type="submission" date="2014-03" db="EMBL/GenBank/DDBJ databases">
        <title>Whole genome sequence of Novosphingobium resinovorum KF1.</title>
        <authorList>
            <person name="Gan H.M."/>
            <person name="Gan H.Y."/>
            <person name="Chew T.H."/>
            <person name="Savka M.A."/>
        </authorList>
    </citation>
    <scope>NUCLEOTIDE SEQUENCE [LARGE SCALE GENOMIC DNA]</scope>
    <source>
        <strain evidence="2 3">KF1</strain>
    </source>
</reference>
<name>A0A031JWG3_9SPHN</name>
<evidence type="ECO:0000313" key="3">
    <source>
        <dbReference type="Proteomes" id="UP000024329"/>
    </source>
</evidence>
<sequence length="330" mass="36395">MCRLAWKRPRRRNKPRVRGGLHRQSGTEARHKQSGSRAPAIGRWSEGEAQCRTQRRKDTALRLPADILDGGEKTRGQSFMECSVSDRGGRLGIGKDVVAAVAGEECCGARLRRGRDVGSLVSLLLGAADGSWQVVAKRAGRINPRHFKTLLGQSKRQVAAQGPGIRALVSHRIVREHCDACGGNAWRGKAGRDDGRIQPARYTNQGTRIERSPCRYAVLNSLPQSVGGDGNAPSRNRRGEGPWRPFCGKRRAIAFEPESKTRKQFADTVQYGFRSWQAIPIQKTSECRPVDRGTCIVACEEQIDVRGHEGGARRTPEITWKCAGRVAHHA</sequence>
<organism evidence="2 3">
    <name type="scientific">Novosphingobium resinovorum</name>
    <dbReference type="NCBI Taxonomy" id="158500"/>
    <lineage>
        <taxon>Bacteria</taxon>
        <taxon>Pseudomonadati</taxon>
        <taxon>Pseudomonadota</taxon>
        <taxon>Alphaproteobacteria</taxon>
        <taxon>Sphingomonadales</taxon>
        <taxon>Sphingomonadaceae</taxon>
        <taxon>Novosphingobium</taxon>
    </lineage>
</organism>
<comment type="caution">
    <text evidence="2">The sequence shown here is derived from an EMBL/GenBank/DDBJ whole genome shotgun (WGS) entry which is preliminary data.</text>
</comment>
<gene>
    <name evidence="2" type="ORF">BV97_03125</name>
</gene>
<proteinExistence type="predicted"/>
<dbReference type="AlphaFoldDB" id="A0A031JWG3"/>
<evidence type="ECO:0000313" key="2">
    <source>
        <dbReference type="EMBL" id="EZP80707.1"/>
    </source>
</evidence>
<protein>
    <submittedName>
        <fullName evidence="2">Uncharacterized protein</fullName>
    </submittedName>
</protein>
<dbReference type="EMBL" id="JFYZ01000015">
    <property type="protein sequence ID" value="EZP80707.1"/>
    <property type="molecule type" value="Genomic_DNA"/>
</dbReference>
<feature type="compositionally biased region" description="Basic residues" evidence="1">
    <location>
        <begin position="7"/>
        <end position="21"/>
    </location>
</feature>
<feature type="region of interest" description="Disordered" evidence="1">
    <location>
        <begin position="7"/>
        <end position="40"/>
    </location>
</feature>